<comment type="caution">
    <text evidence="1">The sequence shown here is derived from an EMBL/GenBank/DDBJ whole genome shotgun (WGS) entry which is preliminary data.</text>
</comment>
<gene>
    <name evidence="1" type="ORF">K1T71_009770</name>
</gene>
<protein>
    <submittedName>
        <fullName evidence="1">Uncharacterized protein</fullName>
    </submittedName>
</protein>
<dbReference type="EMBL" id="CM034403">
    <property type="protein sequence ID" value="KAJ0174662.1"/>
    <property type="molecule type" value="Genomic_DNA"/>
</dbReference>
<evidence type="ECO:0000313" key="1">
    <source>
        <dbReference type="EMBL" id="KAJ0174662.1"/>
    </source>
</evidence>
<keyword evidence="2" id="KW-1185">Reference proteome</keyword>
<reference evidence="1 2" key="1">
    <citation type="journal article" date="2021" name="Front. Genet.">
        <title>Chromosome-Level Genome Assembly Reveals Significant Gene Expansion in the Toll and IMD Signaling Pathways of Dendrolimus kikuchii.</title>
        <authorList>
            <person name="Zhou J."/>
            <person name="Wu P."/>
            <person name="Xiong Z."/>
            <person name="Liu N."/>
            <person name="Zhao N."/>
            <person name="Ji M."/>
            <person name="Qiu Y."/>
            <person name="Yang B."/>
        </authorList>
    </citation>
    <scope>NUCLEOTIDE SEQUENCE [LARGE SCALE GENOMIC DNA]</scope>
    <source>
        <strain evidence="1">Ann1</strain>
    </source>
</reference>
<accession>A0ACC1CSS3</accession>
<organism evidence="1 2">
    <name type="scientific">Dendrolimus kikuchii</name>
    <dbReference type="NCBI Taxonomy" id="765133"/>
    <lineage>
        <taxon>Eukaryota</taxon>
        <taxon>Metazoa</taxon>
        <taxon>Ecdysozoa</taxon>
        <taxon>Arthropoda</taxon>
        <taxon>Hexapoda</taxon>
        <taxon>Insecta</taxon>
        <taxon>Pterygota</taxon>
        <taxon>Neoptera</taxon>
        <taxon>Endopterygota</taxon>
        <taxon>Lepidoptera</taxon>
        <taxon>Glossata</taxon>
        <taxon>Ditrysia</taxon>
        <taxon>Bombycoidea</taxon>
        <taxon>Lasiocampidae</taxon>
        <taxon>Dendrolimus</taxon>
    </lineage>
</organism>
<name>A0ACC1CSS3_9NEOP</name>
<dbReference type="Proteomes" id="UP000824533">
    <property type="component" value="Linkage Group LG17"/>
</dbReference>
<proteinExistence type="predicted"/>
<sequence length="102" mass="11313">MSPEDQLTVEQLEDKIETEYLTAIQLIHTISTEFQLLKHATSPGGEFEANVLENAELMSKLIEMGQLNLSDLKPRTTGINLNTNRQGSSAEQELGDSQNIPN</sequence>
<evidence type="ECO:0000313" key="2">
    <source>
        <dbReference type="Proteomes" id="UP000824533"/>
    </source>
</evidence>